<name>A0ACA9R8F5_9GLOM</name>
<organism evidence="1 2">
    <name type="scientific">Racocetra persica</name>
    <dbReference type="NCBI Taxonomy" id="160502"/>
    <lineage>
        <taxon>Eukaryota</taxon>
        <taxon>Fungi</taxon>
        <taxon>Fungi incertae sedis</taxon>
        <taxon>Mucoromycota</taxon>
        <taxon>Glomeromycotina</taxon>
        <taxon>Glomeromycetes</taxon>
        <taxon>Diversisporales</taxon>
        <taxon>Gigasporaceae</taxon>
        <taxon>Racocetra</taxon>
    </lineage>
</organism>
<feature type="non-terminal residue" evidence="1">
    <location>
        <position position="1"/>
    </location>
</feature>
<feature type="non-terminal residue" evidence="1">
    <location>
        <position position="243"/>
    </location>
</feature>
<gene>
    <name evidence="1" type="ORF">RPERSI_LOCUS17495</name>
</gene>
<accession>A0ACA9R8F5</accession>
<proteinExistence type="predicted"/>
<sequence length="243" mass="27943">AIPAVSVIVGEDLSNDEELLNTFANLTRDITPAISLPPFLNFIHPSLHAKFFVFRLKYTGHLYKKHRQVIRSRIIQIIKQREHKKREFEPPADILQTFINLSEKDGLVDVETVTDYIIDIIFAAIHTTSQTITNSMVPVPNFGKELLEENERISCEIKDGYLTRQDVKKMIKLDSFIRETLRIWQPIVGLEHKTINDSFTFSNEIHGTNQNANTFDGFQHIEKNTQATKIGREYVPFGLGRHA</sequence>
<dbReference type="EMBL" id="CAJVQC010044887">
    <property type="protein sequence ID" value="CAG8780438.1"/>
    <property type="molecule type" value="Genomic_DNA"/>
</dbReference>
<evidence type="ECO:0000313" key="2">
    <source>
        <dbReference type="Proteomes" id="UP000789920"/>
    </source>
</evidence>
<evidence type="ECO:0000313" key="1">
    <source>
        <dbReference type="EMBL" id="CAG8780438.1"/>
    </source>
</evidence>
<reference evidence="1" key="1">
    <citation type="submission" date="2021-06" db="EMBL/GenBank/DDBJ databases">
        <authorList>
            <person name="Kallberg Y."/>
            <person name="Tangrot J."/>
            <person name="Rosling A."/>
        </authorList>
    </citation>
    <scope>NUCLEOTIDE SEQUENCE</scope>
    <source>
        <strain evidence="1">MA461A</strain>
    </source>
</reference>
<comment type="caution">
    <text evidence="1">The sequence shown here is derived from an EMBL/GenBank/DDBJ whole genome shotgun (WGS) entry which is preliminary data.</text>
</comment>
<dbReference type="Proteomes" id="UP000789920">
    <property type="component" value="Unassembled WGS sequence"/>
</dbReference>
<protein>
    <submittedName>
        <fullName evidence="1">1152_t:CDS:1</fullName>
    </submittedName>
</protein>
<keyword evidence="2" id="KW-1185">Reference proteome</keyword>